<evidence type="ECO:0000313" key="7">
    <source>
        <dbReference type="Proteomes" id="UP000036102"/>
    </source>
</evidence>
<dbReference type="InterPro" id="IPR012312">
    <property type="entry name" value="Hemerythrin-like"/>
</dbReference>
<evidence type="ECO:0000313" key="6">
    <source>
        <dbReference type="EMBL" id="KMQ76150.1"/>
    </source>
</evidence>
<evidence type="ECO:0000256" key="1">
    <source>
        <dbReference type="ARBA" id="ARBA00004496"/>
    </source>
</evidence>
<keyword evidence="3" id="KW-0479">Metal-binding</keyword>
<keyword evidence="2" id="KW-0963">Cytoplasm</keyword>
<dbReference type="InterPro" id="IPR019903">
    <property type="entry name" value="RIC_family"/>
</dbReference>
<organism evidence="6 7">
    <name type="scientific">Marinobacter subterrani</name>
    <dbReference type="NCBI Taxonomy" id="1658765"/>
    <lineage>
        <taxon>Bacteria</taxon>
        <taxon>Pseudomonadati</taxon>
        <taxon>Pseudomonadota</taxon>
        <taxon>Gammaproteobacteria</taxon>
        <taxon>Pseudomonadales</taxon>
        <taxon>Marinobacteraceae</taxon>
        <taxon>Marinobacter</taxon>
    </lineage>
</organism>
<reference evidence="6 7" key="1">
    <citation type="submission" date="2015-06" db="EMBL/GenBank/DDBJ databases">
        <title>Marinobacter subterrani, a genetically tractable neutrophilic iron-oxidizing strain isolated from the Soudan Iron Mine.</title>
        <authorList>
            <person name="Bonis B.M."/>
            <person name="Gralnick J.A."/>
        </authorList>
    </citation>
    <scope>NUCLEOTIDE SEQUENCE [LARGE SCALE GENOMIC DNA]</scope>
    <source>
        <strain evidence="6 7">JG233</strain>
    </source>
</reference>
<evidence type="ECO:0000256" key="2">
    <source>
        <dbReference type="ARBA" id="ARBA00022490"/>
    </source>
</evidence>
<dbReference type="GO" id="GO:0005737">
    <property type="term" value="C:cytoplasm"/>
    <property type="evidence" value="ECO:0007669"/>
    <property type="project" value="UniProtKB-SubCell"/>
</dbReference>
<dbReference type="OrthoDB" id="9797132at2"/>
<accession>A0A0J7M5E6</accession>
<dbReference type="PANTHER" id="PTHR36438:SF1">
    <property type="entry name" value="IRON-SULFUR CLUSTER REPAIR PROTEIN YTFE"/>
    <property type="match status" value="1"/>
</dbReference>
<feature type="domain" description="Hemerythrin-like" evidence="5">
    <location>
        <begin position="92"/>
        <end position="220"/>
    </location>
</feature>
<evidence type="ECO:0000256" key="4">
    <source>
        <dbReference type="ARBA" id="ARBA00023004"/>
    </source>
</evidence>
<protein>
    <submittedName>
        <fullName evidence="6">Iron-sulfur cluster repair protein YtfE</fullName>
    </submittedName>
</protein>
<comment type="subcellular location">
    <subcellularLocation>
        <location evidence="1">Cytoplasm</location>
    </subcellularLocation>
</comment>
<sequence length="223" mass="26150">MNYQDILGNCSETTVGQLVGRCPQTLDVFRKHVPEIEAHRLTTVDIVASIAGVEPKRLCQELFDTVMEQTPIEELDTDVLLELISRGYDARHIEKLPEIHRLARKIEAVHRANPDVPKGITLAVKKLEHMLTDHIERENAYVLKRMEHDQPPRPDTPIAQMNEEHSLIKRQLNKLRQMTRNYRAPDSACRSWQRFYQELKALDFRLSEQIYLEKEVLFPRFQF</sequence>
<keyword evidence="7" id="KW-1185">Reference proteome</keyword>
<dbReference type="Pfam" id="PF01814">
    <property type="entry name" value="Hemerythrin"/>
    <property type="match status" value="1"/>
</dbReference>
<dbReference type="PATRIC" id="fig|1658765.3.peg.2375"/>
<comment type="caution">
    <text evidence="6">The sequence shown here is derived from an EMBL/GenBank/DDBJ whole genome shotgun (WGS) entry which is preliminary data.</text>
</comment>
<dbReference type="STRING" id="1658765.Msub_12359"/>
<dbReference type="GO" id="GO:0046872">
    <property type="term" value="F:metal ion binding"/>
    <property type="evidence" value="ECO:0007669"/>
    <property type="project" value="UniProtKB-KW"/>
</dbReference>
<gene>
    <name evidence="6" type="ORF">Msub_12359</name>
</gene>
<proteinExistence type="predicted"/>
<name>A0A0J7M5E6_9GAMM</name>
<evidence type="ECO:0000259" key="5">
    <source>
        <dbReference type="Pfam" id="PF01814"/>
    </source>
</evidence>
<dbReference type="RefSeq" id="WP_048496164.1">
    <property type="nucleotide sequence ID" value="NZ_LFBU01000001.1"/>
</dbReference>
<dbReference type="Proteomes" id="UP000036102">
    <property type="component" value="Unassembled WGS sequence"/>
</dbReference>
<dbReference type="EMBL" id="LFBU01000001">
    <property type="protein sequence ID" value="KMQ76150.1"/>
    <property type="molecule type" value="Genomic_DNA"/>
</dbReference>
<dbReference type="Gene3D" id="1.20.120.520">
    <property type="entry name" value="nmb1532 protein domain like"/>
    <property type="match status" value="1"/>
</dbReference>
<dbReference type="PANTHER" id="PTHR36438">
    <property type="entry name" value="IRON-SULFUR CLUSTER REPAIR PROTEIN YTFE"/>
    <property type="match status" value="1"/>
</dbReference>
<evidence type="ECO:0000256" key="3">
    <source>
        <dbReference type="ARBA" id="ARBA00022723"/>
    </source>
</evidence>
<keyword evidence="4" id="KW-0408">Iron</keyword>
<dbReference type="AlphaFoldDB" id="A0A0J7M5E6"/>